<proteinExistence type="predicted"/>
<feature type="compositionally biased region" description="Basic and acidic residues" evidence="1">
    <location>
        <begin position="79"/>
        <end position="95"/>
    </location>
</feature>
<evidence type="ECO:0000313" key="3">
    <source>
        <dbReference type="Proteomes" id="UP001497392"/>
    </source>
</evidence>
<name>A0ABP1FSQ4_9CHLO</name>
<sequence>MVYLQVIWDNVRIFHGATPSAPLNKLALHVGDIRSHDGMQAFGFAHPAVQSALWLKQQIAQQISGQTPQHSHGRPPRNLHLEEQQGLVSRERHDSAAPSRKRPAEPSLKDWQTQARALLGPPQQAST</sequence>
<dbReference type="Proteomes" id="UP001497392">
    <property type="component" value="Unassembled WGS sequence"/>
</dbReference>
<keyword evidence="3" id="KW-1185">Reference proteome</keyword>
<evidence type="ECO:0000313" key="2">
    <source>
        <dbReference type="EMBL" id="CAL5222461.1"/>
    </source>
</evidence>
<comment type="caution">
    <text evidence="2">The sequence shown here is derived from an EMBL/GenBank/DDBJ whole genome shotgun (WGS) entry which is preliminary data.</text>
</comment>
<reference evidence="2 3" key="1">
    <citation type="submission" date="2024-06" db="EMBL/GenBank/DDBJ databases">
        <authorList>
            <person name="Kraege A."/>
            <person name="Thomma B."/>
        </authorList>
    </citation>
    <scope>NUCLEOTIDE SEQUENCE [LARGE SCALE GENOMIC DNA]</scope>
</reference>
<accession>A0ABP1FSQ4</accession>
<dbReference type="EMBL" id="CAXHTA020000007">
    <property type="protein sequence ID" value="CAL5222461.1"/>
    <property type="molecule type" value="Genomic_DNA"/>
</dbReference>
<feature type="compositionally biased region" description="Polar residues" evidence="1">
    <location>
        <begin position="61"/>
        <end position="70"/>
    </location>
</feature>
<feature type="region of interest" description="Disordered" evidence="1">
    <location>
        <begin position="61"/>
        <end position="127"/>
    </location>
</feature>
<evidence type="ECO:0000256" key="1">
    <source>
        <dbReference type="SAM" id="MobiDB-lite"/>
    </source>
</evidence>
<organism evidence="2 3">
    <name type="scientific">Coccomyxa viridis</name>
    <dbReference type="NCBI Taxonomy" id="1274662"/>
    <lineage>
        <taxon>Eukaryota</taxon>
        <taxon>Viridiplantae</taxon>
        <taxon>Chlorophyta</taxon>
        <taxon>core chlorophytes</taxon>
        <taxon>Trebouxiophyceae</taxon>
        <taxon>Trebouxiophyceae incertae sedis</taxon>
        <taxon>Coccomyxaceae</taxon>
        <taxon>Coccomyxa</taxon>
    </lineage>
</organism>
<protein>
    <submittedName>
        <fullName evidence="2">G4829 protein</fullName>
    </submittedName>
</protein>
<gene>
    <name evidence="2" type="primary">g4829</name>
    <name evidence="2" type="ORF">VP750_LOCUS4120</name>
</gene>